<feature type="region of interest" description="Disordered" evidence="1">
    <location>
        <begin position="41"/>
        <end position="64"/>
    </location>
</feature>
<evidence type="ECO:0000313" key="3">
    <source>
        <dbReference type="EMBL" id="SMX47479.1"/>
    </source>
</evidence>
<reference evidence="3 4" key="1">
    <citation type="submission" date="2017-05" db="EMBL/GenBank/DDBJ databases">
        <authorList>
            <person name="Song R."/>
            <person name="Chenine A.L."/>
            <person name="Ruprecht R.M."/>
        </authorList>
    </citation>
    <scope>NUCLEOTIDE SEQUENCE [LARGE SCALE GENOMIC DNA]</scope>
    <source>
        <strain evidence="3 4">CECT 8898</strain>
    </source>
</reference>
<dbReference type="EMBL" id="FXYF01000011">
    <property type="protein sequence ID" value="SMX47479.1"/>
    <property type="molecule type" value="Genomic_DNA"/>
</dbReference>
<dbReference type="OrthoDB" id="9801588at2"/>
<gene>
    <name evidence="3" type="ORF">MAA8898_03668</name>
</gene>
<name>A0A238KXG6_9RHOB</name>
<organism evidence="3 4">
    <name type="scientific">Maliponia aquimaris</name>
    <dbReference type="NCBI Taxonomy" id="1673631"/>
    <lineage>
        <taxon>Bacteria</taxon>
        <taxon>Pseudomonadati</taxon>
        <taxon>Pseudomonadota</taxon>
        <taxon>Alphaproteobacteria</taxon>
        <taxon>Rhodobacterales</taxon>
        <taxon>Paracoccaceae</taxon>
        <taxon>Maliponia</taxon>
    </lineage>
</organism>
<keyword evidence="2" id="KW-0812">Transmembrane</keyword>
<feature type="transmembrane region" description="Helical" evidence="2">
    <location>
        <begin position="14"/>
        <end position="31"/>
    </location>
</feature>
<protein>
    <submittedName>
        <fullName evidence="3">Cbb3-type cytochrome oxidase component FixQ</fullName>
    </submittedName>
</protein>
<dbReference type="Pfam" id="PF05545">
    <property type="entry name" value="FixQ"/>
    <property type="match status" value="1"/>
</dbReference>
<accession>A0A238KXG6</accession>
<evidence type="ECO:0000256" key="2">
    <source>
        <dbReference type="SAM" id="Phobius"/>
    </source>
</evidence>
<proteinExistence type="predicted"/>
<dbReference type="AlphaFoldDB" id="A0A238KXG6"/>
<evidence type="ECO:0000313" key="4">
    <source>
        <dbReference type="Proteomes" id="UP000207598"/>
    </source>
</evidence>
<keyword evidence="2" id="KW-1133">Transmembrane helix</keyword>
<dbReference type="CDD" id="cd01324">
    <property type="entry name" value="cbb3_Oxidase_CcoQ"/>
    <property type="match status" value="1"/>
</dbReference>
<dbReference type="RefSeq" id="WP_094022443.1">
    <property type="nucleotide sequence ID" value="NZ_FXYF01000011.1"/>
</dbReference>
<dbReference type="Proteomes" id="UP000207598">
    <property type="component" value="Unassembled WGS sequence"/>
</dbReference>
<evidence type="ECO:0000256" key="1">
    <source>
        <dbReference type="SAM" id="MobiDB-lite"/>
    </source>
</evidence>
<dbReference type="InterPro" id="IPR008621">
    <property type="entry name" value="Cbb3-typ_cyt_oxidase_comp"/>
</dbReference>
<keyword evidence="4" id="KW-1185">Reference proteome</keyword>
<sequence>METYSFLRQLADSWALLAMFGFFVAIVIWAFRPGSGKIHEDTANIPFRNEDRPAPQRSDKPAAN</sequence>
<keyword evidence="2" id="KW-0472">Membrane</keyword>